<dbReference type="AlphaFoldDB" id="K0TEP3"/>
<feature type="region of interest" description="Disordered" evidence="1">
    <location>
        <begin position="127"/>
        <end position="240"/>
    </location>
</feature>
<name>K0TEP3_THAOC</name>
<sequence>RWEPHPLRRPGGGRRGRERGKEARGRSGPRYCPTMPSRGNTTSTSRTAVAHGGVSKELTELGRSRMHSAWRRAISGSAPSQRLAAAVPILAEDETPQHDTGRTKEDGLGGRAGRVRVYFRTRARTVTWSGGRGPPTTARSLPRGGGGEPANERPVSAAPSEPPCPRIVPGGRHRTREAGERPTVPPSGCTNELTPFAKKDRMKDSKDAGAGSEEIDAIAETSEDEDWTALEPGAAASRLS</sequence>
<protein>
    <submittedName>
        <fullName evidence="2">Uncharacterized protein</fullName>
    </submittedName>
</protein>
<gene>
    <name evidence="2" type="ORF">THAOC_06527</name>
</gene>
<feature type="region of interest" description="Disordered" evidence="1">
    <location>
        <begin position="1"/>
        <end position="60"/>
    </location>
</feature>
<evidence type="ECO:0000256" key="1">
    <source>
        <dbReference type="SAM" id="MobiDB-lite"/>
    </source>
</evidence>
<evidence type="ECO:0000313" key="3">
    <source>
        <dbReference type="Proteomes" id="UP000266841"/>
    </source>
</evidence>
<feature type="compositionally biased region" description="Acidic residues" evidence="1">
    <location>
        <begin position="213"/>
        <end position="228"/>
    </location>
</feature>
<feature type="compositionally biased region" description="Polar residues" evidence="1">
    <location>
        <begin position="37"/>
        <end position="47"/>
    </location>
</feature>
<reference evidence="2 3" key="1">
    <citation type="journal article" date="2012" name="Genome Biol.">
        <title>Genome and low-iron response of an oceanic diatom adapted to chronic iron limitation.</title>
        <authorList>
            <person name="Lommer M."/>
            <person name="Specht M."/>
            <person name="Roy A.S."/>
            <person name="Kraemer L."/>
            <person name="Andreson R."/>
            <person name="Gutowska M.A."/>
            <person name="Wolf J."/>
            <person name="Bergner S.V."/>
            <person name="Schilhabel M.B."/>
            <person name="Klostermeier U.C."/>
            <person name="Beiko R.G."/>
            <person name="Rosenstiel P."/>
            <person name="Hippler M."/>
            <person name="Laroche J."/>
        </authorList>
    </citation>
    <scope>NUCLEOTIDE SEQUENCE [LARGE SCALE GENOMIC DNA]</scope>
    <source>
        <strain evidence="2 3">CCMP1005</strain>
    </source>
</reference>
<feature type="compositionally biased region" description="Basic and acidic residues" evidence="1">
    <location>
        <begin position="95"/>
        <end position="108"/>
    </location>
</feature>
<evidence type="ECO:0000313" key="2">
    <source>
        <dbReference type="EMBL" id="EJK71981.1"/>
    </source>
</evidence>
<dbReference type="Proteomes" id="UP000266841">
    <property type="component" value="Unassembled WGS sequence"/>
</dbReference>
<accession>K0TEP3</accession>
<feature type="non-terminal residue" evidence="2">
    <location>
        <position position="1"/>
    </location>
</feature>
<comment type="caution">
    <text evidence="2">The sequence shown here is derived from an EMBL/GenBank/DDBJ whole genome shotgun (WGS) entry which is preliminary data.</text>
</comment>
<dbReference type="EMBL" id="AGNL01006519">
    <property type="protein sequence ID" value="EJK71981.1"/>
    <property type="molecule type" value="Genomic_DNA"/>
</dbReference>
<feature type="compositionally biased region" description="Basic residues" evidence="1">
    <location>
        <begin position="7"/>
        <end position="18"/>
    </location>
</feature>
<proteinExistence type="predicted"/>
<feature type="region of interest" description="Disordered" evidence="1">
    <location>
        <begin position="90"/>
        <end position="113"/>
    </location>
</feature>
<keyword evidence="3" id="KW-1185">Reference proteome</keyword>
<feature type="compositionally biased region" description="Basic and acidic residues" evidence="1">
    <location>
        <begin position="197"/>
        <end position="207"/>
    </location>
</feature>
<organism evidence="2 3">
    <name type="scientific">Thalassiosira oceanica</name>
    <name type="common">Marine diatom</name>
    <dbReference type="NCBI Taxonomy" id="159749"/>
    <lineage>
        <taxon>Eukaryota</taxon>
        <taxon>Sar</taxon>
        <taxon>Stramenopiles</taxon>
        <taxon>Ochrophyta</taxon>
        <taxon>Bacillariophyta</taxon>
        <taxon>Coscinodiscophyceae</taxon>
        <taxon>Thalassiosirophycidae</taxon>
        <taxon>Thalassiosirales</taxon>
        <taxon>Thalassiosiraceae</taxon>
        <taxon>Thalassiosira</taxon>
    </lineage>
</organism>